<evidence type="ECO:0000259" key="2">
    <source>
        <dbReference type="Pfam" id="PF01970"/>
    </source>
</evidence>
<dbReference type="Proteomes" id="UP000253420">
    <property type="component" value="Unassembled WGS sequence"/>
</dbReference>
<feature type="transmembrane region" description="Helical" evidence="1">
    <location>
        <begin position="354"/>
        <end position="373"/>
    </location>
</feature>
<feature type="transmembrane region" description="Helical" evidence="1">
    <location>
        <begin position="470"/>
        <end position="490"/>
    </location>
</feature>
<dbReference type="OrthoDB" id="9806425at2"/>
<protein>
    <submittedName>
        <fullName evidence="3">C4-dicarboxylate ABC transporter permease</fullName>
    </submittedName>
</protein>
<evidence type="ECO:0000313" key="3">
    <source>
        <dbReference type="EMBL" id="RCS22902.1"/>
    </source>
</evidence>
<feature type="transmembrane region" description="Helical" evidence="1">
    <location>
        <begin position="195"/>
        <end position="213"/>
    </location>
</feature>
<gene>
    <name evidence="3" type="ORF">DUT91_15580</name>
</gene>
<feature type="domain" description="DUF112" evidence="2">
    <location>
        <begin position="17"/>
        <end position="437"/>
    </location>
</feature>
<dbReference type="RefSeq" id="WP_114441444.1">
    <property type="nucleotide sequence ID" value="NZ_QOZG01000006.1"/>
</dbReference>
<dbReference type="EMBL" id="QOZG01000006">
    <property type="protein sequence ID" value="RCS22902.1"/>
    <property type="molecule type" value="Genomic_DNA"/>
</dbReference>
<sequence length="513" mass="54158">MGTIEAAFGLVLNWNVLFTITIAAIFGLFVGAIPGLTATMAIALLVPVTFFMDPVPAVGAMVTCSAMAIFAGDIPGTLLRIPGTPASAAYTDEAFRMTQKGEAERALSANLLFSAVGGLFGTLILMFSAPWLAEIALKFSSFEYFWMALLGLTCAVFIGANQPLKGLVSLLIGLFVSTIGLNNPAGVPRFSFGNANLMGGIDFISAMIGLFAVSEVLRTVAGGARQTPMVQASIGNLFKGWGQLFKTYWRQQLRGNVLGTAIGVLPGAGADIAAWVAYALSRRFSKTPEKFGTGHLEGVVESTSANNAALAGAWVPALVFGIPGDSITAVVIGVLYVKGLNPGPTLFLTDPQTIYAVFLIFILANLIMIPFGWGAIKLAKHILRVPSKVLMPIILAFCIVGAFATNNTVFNVSVMLVFGVLGFIMEENDIPIAPCILGIVLGPMLEQNFVTSMIKADGSFLGFFERPIAASLGVVTLLIWGASFVSYLIARQRDPYNPGAAGHDITPSKRAPD</sequence>
<evidence type="ECO:0000313" key="4">
    <source>
        <dbReference type="Proteomes" id="UP000253420"/>
    </source>
</evidence>
<keyword evidence="1" id="KW-1133">Transmembrane helix</keyword>
<keyword evidence="4" id="KW-1185">Reference proteome</keyword>
<feature type="transmembrane region" description="Helical" evidence="1">
    <location>
        <begin position="6"/>
        <end position="30"/>
    </location>
</feature>
<keyword evidence="1" id="KW-0472">Membrane</keyword>
<dbReference type="InterPro" id="IPR002823">
    <property type="entry name" value="DUF112_TM"/>
</dbReference>
<accession>A0A368K3D2</accession>
<proteinExistence type="predicted"/>
<keyword evidence="1" id="KW-0812">Transmembrane</keyword>
<evidence type="ECO:0000256" key="1">
    <source>
        <dbReference type="SAM" id="Phobius"/>
    </source>
</evidence>
<name>A0A368K3D2_9HYPH</name>
<comment type="caution">
    <text evidence="3">The sequence shown here is derived from an EMBL/GenBank/DDBJ whole genome shotgun (WGS) entry which is preliminary data.</text>
</comment>
<reference evidence="3 4" key="1">
    <citation type="submission" date="2018-07" db="EMBL/GenBank/DDBJ databases">
        <title>The draft genome of Phyllobacterium salinisoli.</title>
        <authorList>
            <person name="Liu L."/>
            <person name="Li L."/>
            <person name="Zhang X."/>
            <person name="Liang L."/>
        </authorList>
    </citation>
    <scope>NUCLEOTIDE SEQUENCE [LARGE SCALE GENOMIC DNA]</scope>
    <source>
        <strain evidence="3 4">LLAN61</strain>
    </source>
</reference>
<dbReference type="PANTHER" id="PTHR35342">
    <property type="entry name" value="TRICARBOXYLIC TRANSPORT PROTEIN"/>
    <property type="match status" value="1"/>
</dbReference>
<feature type="transmembrane region" description="Helical" evidence="1">
    <location>
        <begin position="42"/>
        <end position="70"/>
    </location>
</feature>
<dbReference type="Pfam" id="PF01970">
    <property type="entry name" value="TctA"/>
    <property type="match status" value="1"/>
</dbReference>
<feature type="transmembrane region" description="Helical" evidence="1">
    <location>
        <begin position="385"/>
        <end position="403"/>
    </location>
</feature>
<feature type="transmembrane region" description="Helical" evidence="1">
    <location>
        <begin position="111"/>
        <end position="132"/>
    </location>
</feature>
<feature type="transmembrane region" description="Helical" evidence="1">
    <location>
        <begin position="257"/>
        <end position="280"/>
    </location>
</feature>
<dbReference type="PANTHER" id="PTHR35342:SF5">
    <property type="entry name" value="TRICARBOXYLIC TRANSPORT PROTEIN"/>
    <property type="match status" value="1"/>
</dbReference>
<feature type="transmembrane region" description="Helical" evidence="1">
    <location>
        <begin position="313"/>
        <end position="334"/>
    </location>
</feature>
<dbReference type="AlphaFoldDB" id="A0A368K3D2"/>
<organism evidence="3 4">
    <name type="scientific">Phyllobacterium salinisoli</name>
    <dbReference type="NCBI Taxonomy" id="1899321"/>
    <lineage>
        <taxon>Bacteria</taxon>
        <taxon>Pseudomonadati</taxon>
        <taxon>Pseudomonadota</taxon>
        <taxon>Alphaproteobacteria</taxon>
        <taxon>Hyphomicrobiales</taxon>
        <taxon>Phyllobacteriaceae</taxon>
        <taxon>Phyllobacterium</taxon>
    </lineage>
</organism>
<feature type="transmembrane region" description="Helical" evidence="1">
    <location>
        <begin position="166"/>
        <end position="183"/>
    </location>
</feature>
<feature type="transmembrane region" description="Helical" evidence="1">
    <location>
        <begin position="144"/>
        <end position="160"/>
    </location>
</feature>
<feature type="transmembrane region" description="Helical" evidence="1">
    <location>
        <begin position="432"/>
        <end position="450"/>
    </location>
</feature>